<evidence type="ECO:0000313" key="2">
    <source>
        <dbReference type="Proteomes" id="UP000789525"/>
    </source>
</evidence>
<dbReference type="EMBL" id="CAJVPT010001978">
    <property type="protein sequence ID" value="CAG8472282.1"/>
    <property type="molecule type" value="Genomic_DNA"/>
</dbReference>
<organism evidence="1 2">
    <name type="scientific">Acaulospora colombiana</name>
    <dbReference type="NCBI Taxonomy" id="27376"/>
    <lineage>
        <taxon>Eukaryota</taxon>
        <taxon>Fungi</taxon>
        <taxon>Fungi incertae sedis</taxon>
        <taxon>Mucoromycota</taxon>
        <taxon>Glomeromycotina</taxon>
        <taxon>Glomeromycetes</taxon>
        <taxon>Diversisporales</taxon>
        <taxon>Acaulosporaceae</taxon>
        <taxon>Acaulospora</taxon>
    </lineage>
</organism>
<protein>
    <submittedName>
        <fullName evidence="1">6023_t:CDS:1</fullName>
    </submittedName>
</protein>
<sequence length="291" mass="34121">MNLALWNGYAQIERSSNRISEARKVYAGALGRYRSFPEQFRSNAPLLYHSYAKMEIEEGRHKTAMNILVNLAEEQRITDSISEIDVPVTRLLRARKSGEDPGELLQKTLNRALKLFPNNTMFLSLYFHEEVRGRIPLGFQAYLKESLHKNPSYILWTVAIYDELHRQQPYNIDRVRSLFDKASACPSTKNSISLWALYINFEIKHDELRRAKTLYYRAIRECPWSKDLYLMAFRELKSQFNAEELDEIMNVMIEKEIRLRISIEKFADNITSVKELLDPDTEVNDSMLVDQ</sequence>
<reference evidence="1" key="1">
    <citation type="submission" date="2021-06" db="EMBL/GenBank/DDBJ databases">
        <authorList>
            <person name="Kallberg Y."/>
            <person name="Tangrot J."/>
            <person name="Rosling A."/>
        </authorList>
    </citation>
    <scope>NUCLEOTIDE SEQUENCE</scope>
    <source>
        <strain evidence="1">CL356</strain>
    </source>
</reference>
<name>A0ACA9KGK6_9GLOM</name>
<accession>A0ACA9KGK6</accession>
<keyword evidence="2" id="KW-1185">Reference proteome</keyword>
<comment type="caution">
    <text evidence="1">The sequence shown here is derived from an EMBL/GenBank/DDBJ whole genome shotgun (WGS) entry which is preliminary data.</text>
</comment>
<evidence type="ECO:0000313" key="1">
    <source>
        <dbReference type="EMBL" id="CAG8472282.1"/>
    </source>
</evidence>
<proteinExistence type="predicted"/>
<gene>
    <name evidence="1" type="ORF">ACOLOM_LOCUS1643</name>
</gene>
<dbReference type="Proteomes" id="UP000789525">
    <property type="component" value="Unassembled WGS sequence"/>
</dbReference>